<sequence length="438" mass="49358">MSTPVAISNKPCLCGYDSSSCGGGHMTSQLNNSSRKRKLQGASYFDDVLMEGMKNLSFDQIQREQELLHGVADDVDLDDNTIDDLLLELESHLHRMKKGTAYELAERQDPSYVSNREFQLAFLRSSHFEPKASAAKLITFFKYKQDLFGEDSLVRDITVQDLNQDDLSCLLDGNIQFSPFRDRSGRTIFAEFLGLRTKMTIRTVLRARFYMLANSVETMIDISKGSVIVGYLVEQYHDHLNGWGMLEGGKLFMEAVPFRLDGLHLCYSNPIECMVTRASITMLPYQERVKLRVHLGSHTECQYLLASYGITRGSLPLKGKESEMDLSYHNAWFQRRMQREVEQRQQAPALIPSARATATHQRNTSCHDTASGPNSANENDVLCLAKRVKGVGNERLHSLALIYLAAYDNGSISNRRTIVAGIIAEVCRHGGRFLKPDP</sequence>
<evidence type="ECO:0000313" key="2">
    <source>
        <dbReference type="Proteomes" id="UP001295423"/>
    </source>
</evidence>
<accession>A0AAD2FMG9</accession>
<name>A0AAD2FMG9_9STRA</name>
<dbReference type="EMBL" id="CAKOGP040001513">
    <property type="protein sequence ID" value="CAJ1945791.1"/>
    <property type="molecule type" value="Genomic_DNA"/>
</dbReference>
<reference evidence="1" key="1">
    <citation type="submission" date="2023-08" db="EMBL/GenBank/DDBJ databases">
        <authorList>
            <person name="Audoor S."/>
            <person name="Bilcke G."/>
        </authorList>
    </citation>
    <scope>NUCLEOTIDE SEQUENCE</scope>
</reference>
<proteinExistence type="predicted"/>
<dbReference type="Proteomes" id="UP001295423">
    <property type="component" value="Unassembled WGS sequence"/>
</dbReference>
<protein>
    <submittedName>
        <fullName evidence="1">Uncharacterized protein</fullName>
    </submittedName>
</protein>
<dbReference type="AlphaFoldDB" id="A0AAD2FMG9"/>
<keyword evidence="2" id="KW-1185">Reference proteome</keyword>
<evidence type="ECO:0000313" key="1">
    <source>
        <dbReference type="EMBL" id="CAJ1945791.1"/>
    </source>
</evidence>
<comment type="caution">
    <text evidence="1">The sequence shown here is derived from an EMBL/GenBank/DDBJ whole genome shotgun (WGS) entry which is preliminary data.</text>
</comment>
<gene>
    <name evidence="1" type="ORF">CYCCA115_LOCUS9934</name>
</gene>
<organism evidence="1 2">
    <name type="scientific">Cylindrotheca closterium</name>
    <dbReference type="NCBI Taxonomy" id="2856"/>
    <lineage>
        <taxon>Eukaryota</taxon>
        <taxon>Sar</taxon>
        <taxon>Stramenopiles</taxon>
        <taxon>Ochrophyta</taxon>
        <taxon>Bacillariophyta</taxon>
        <taxon>Bacillariophyceae</taxon>
        <taxon>Bacillariophycidae</taxon>
        <taxon>Bacillariales</taxon>
        <taxon>Bacillariaceae</taxon>
        <taxon>Cylindrotheca</taxon>
    </lineage>
</organism>